<dbReference type="OrthoDB" id="6120894at2"/>
<dbReference type="InterPro" id="IPR012662">
    <property type="entry name" value="CHP02449"/>
</dbReference>
<proteinExistence type="predicted"/>
<organism evidence="2 3">
    <name type="scientific">Thiohalocapsa marina</name>
    <dbReference type="NCBI Taxonomy" id="424902"/>
    <lineage>
        <taxon>Bacteria</taxon>
        <taxon>Pseudomonadati</taxon>
        <taxon>Pseudomonadota</taxon>
        <taxon>Gammaproteobacteria</taxon>
        <taxon>Chromatiales</taxon>
        <taxon>Chromatiaceae</taxon>
        <taxon>Thiohalocapsa</taxon>
    </lineage>
</organism>
<protein>
    <submittedName>
        <fullName evidence="2">TIGR02449 family protein</fullName>
    </submittedName>
</protein>
<name>A0A5M8FUM5_9GAMM</name>
<sequence length="69" mass="7870">MTAFDYDAFEHQVDALIRLCDQLRQENASLRASQEQLLAQRADLAGKTDLARSKVEAMVTRLKSMEEEL</sequence>
<accession>A0A5M8FUM5</accession>
<evidence type="ECO:0000313" key="3">
    <source>
        <dbReference type="Proteomes" id="UP000322981"/>
    </source>
</evidence>
<keyword evidence="3" id="KW-1185">Reference proteome</keyword>
<gene>
    <name evidence="2" type="ORF">F2Q65_02665</name>
</gene>
<comment type="caution">
    <text evidence="2">The sequence shown here is derived from an EMBL/GenBank/DDBJ whole genome shotgun (WGS) entry which is preliminary data.</text>
</comment>
<keyword evidence="1" id="KW-0175">Coiled coil</keyword>
<reference evidence="2 3" key="1">
    <citation type="submission" date="2019-09" db="EMBL/GenBank/DDBJ databases">
        <title>Whole-genome sequence of the purple sulfur bacterium Thiohalocapsa marina DSM 19078.</title>
        <authorList>
            <person name="Kyndt J.A."/>
            <person name="Meyer T.E."/>
        </authorList>
    </citation>
    <scope>NUCLEOTIDE SEQUENCE [LARGE SCALE GENOMIC DNA]</scope>
    <source>
        <strain evidence="2 3">DSM 19078</strain>
    </source>
</reference>
<evidence type="ECO:0000313" key="2">
    <source>
        <dbReference type="EMBL" id="KAA6187439.1"/>
    </source>
</evidence>
<dbReference type="EMBL" id="VWXX01000002">
    <property type="protein sequence ID" value="KAA6187439.1"/>
    <property type="molecule type" value="Genomic_DNA"/>
</dbReference>
<dbReference type="AlphaFoldDB" id="A0A5M8FUM5"/>
<dbReference type="NCBIfam" id="TIGR02449">
    <property type="entry name" value="TIGR02449 family protein"/>
    <property type="match status" value="1"/>
</dbReference>
<dbReference type="RefSeq" id="WP_150090123.1">
    <property type="nucleotide sequence ID" value="NZ_JBFUOH010000124.1"/>
</dbReference>
<evidence type="ECO:0000256" key="1">
    <source>
        <dbReference type="SAM" id="Coils"/>
    </source>
</evidence>
<feature type="coiled-coil region" evidence="1">
    <location>
        <begin position="6"/>
        <end position="40"/>
    </location>
</feature>
<dbReference type="Proteomes" id="UP000322981">
    <property type="component" value="Unassembled WGS sequence"/>
</dbReference>